<evidence type="ECO:0000256" key="3">
    <source>
        <dbReference type="ARBA" id="ARBA00022692"/>
    </source>
</evidence>
<dbReference type="PIRSF" id="PIRSF006483">
    <property type="entry name" value="Membrane_protein_YitT"/>
    <property type="match status" value="1"/>
</dbReference>
<evidence type="ECO:0000313" key="6">
    <source>
        <dbReference type="EMBL" id="SUP60819.1"/>
    </source>
</evidence>
<gene>
    <name evidence="6" type="ORF">NCTC13645_01939</name>
</gene>
<name>A0A380P6H1_WEIVI</name>
<dbReference type="AlphaFoldDB" id="A0A380P6H1"/>
<dbReference type="Proteomes" id="UP000254621">
    <property type="component" value="Unassembled WGS sequence"/>
</dbReference>
<keyword evidence="4" id="KW-1133">Transmembrane helix</keyword>
<dbReference type="InterPro" id="IPR015867">
    <property type="entry name" value="N-reg_PII/ATP_PRibTrfase_C"/>
</dbReference>
<evidence type="ECO:0000313" key="7">
    <source>
        <dbReference type="Proteomes" id="UP000254621"/>
    </source>
</evidence>
<reference evidence="6 7" key="1">
    <citation type="submission" date="2018-06" db="EMBL/GenBank/DDBJ databases">
        <authorList>
            <consortium name="Pathogen Informatics"/>
            <person name="Doyle S."/>
        </authorList>
    </citation>
    <scope>NUCLEOTIDE SEQUENCE [LARGE SCALE GENOMIC DNA]</scope>
    <source>
        <strain evidence="6 7">NCTC13645</strain>
    </source>
</reference>
<dbReference type="PANTHER" id="PTHR33545">
    <property type="entry name" value="UPF0750 MEMBRANE PROTEIN YITT-RELATED"/>
    <property type="match status" value="1"/>
</dbReference>
<sequence>MQKKAHRRLHGLTKNKWIHTLMFVMALEIVAISINFFYAPIDVAAGGATGVAILLNAAFGINRSITVLVVNLIMIVLAMIFLDRATVKKIIFGSFALPVLLWVTPSFKIVDDQLLAVIIGGAVFATGIALTYRLEASAGGTTVPPLILKKYFGINTAYSLLCIDMVVTFFNIFVSGTSAFFLAAFSLVVTSVVMRRIEIGLDLKQQVTIMSNDHIQEIKERLLSDQQSLTIMNVRGGYTDNEKEMLMVMVDSQSYNHLLNEVHDIDEDAFVVASNVTEVHGGLM</sequence>
<dbReference type="Pfam" id="PF10035">
    <property type="entry name" value="DUF2179"/>
    <property type="match status" value="1"/>
</dbReference>
<proteinExistence type="predicted"/>
<keyword evidence="3" id="KW-0812">Transmembrane</keyword>
<keyword evidence="2" id="KW-1003">Cell membrane</keyword>
<organism evidence="6 7">
    <name type="scientific">Weissella viridescens</name>
    <name type="common">Lactobacillus viridescens</name>
    <dbReference type="NCBI Taxonomy" id="1629"/>
    <lineage>
        <taxon>Bacteria</taxon>
        <taxon>Bacillati</taxon>
        <taxon>Bacillota</taxon>
        <taxon>Bacilli</taxon>
        <taxon>Lactobacillales</taxon>
        <taxon>Lactobacillaceae</taxon>
        <taxon>Weissella</taxon>
    </lineage>
</organism>
<evidence type="ECO:0000256" key="4">
    <source>
        <dbReference type="ARBA" id="ARBA00022989"/>
    </source>
</evidence>
<dbReference type="Gene3D" id="3.30.70.120">
    <property type="match status" value="1"/>
</dbReference>
<protein>
    <submittedName>
        <fullName evidence="6">Uncharacterized BCR, YitT family COG1284</fullName>
    </submittedName>
</protein>
<evidence type="ECO:0000256" key="1">
    <source>
        <dbReference type="ARBA" id="ARBA00004651"/>
    </source>
</evidence>
<dbReference type="InterPro" id="IPR019264">
    <property type="entry name" value="DUF2179"/>
</dbReference>
<evidence type="ECO:0000256" key="5">
    <source>
        <dbReference type="ARBA" id="ARBA00023136"/>
    </source>
</evidence>
<dbReference type="CDD" id="cd16380">
    <property type="entry name" value="YitT_C"/>
    <property type="match status" value="1"/>
</dbReference>
<dbReference type="InterPro" id="IPR003740">
    <property type="entry name" value="YitT"/>
</dbReference>
<evidence type="ECO:0000256" key="2">
    <source>
        <dbReference type="ARBA" id="ARBA00022475"/>
    </source>
</evidence>
<accession>A0A380P6H1</accession>
<dbReference type="EMBL" id="UHIV01000005">
    <property type="protein sequence ID" value="SUP60819.1"/>
    <property type="molecule type" value="Genomic_DNA"/>
</dbReference>
<dbReference type="STRING" id="1629.IV50_GL001349"/>
<dbReference type="RefSeq" id="WP_057746891.1">
    <property type="nucleotide sequence ID" value="NZ_BJLU01000018.1"/>
</dbReference>
<dbReference type="GO" id="GO:0005886">
    <property type="term" value="C:plasma membrane"/>
    <property type="evidence" value="ECO:0007669"/>
    <property type="project" value="UniProtKB-SubCell"/>
</dbReference>
<comment type="subcellular location">
    <subcellularLocation>
        <location evidence="1">Cell membrane</location>
        <topology evidence="1">Multi-pass membrane protein</topology>
    </subcellularLocation>
</comment>
<dbReference type="InterPro" id="IPR051461">
    <property type="entry name" value="UPF0750_membrane"/>
</dbReference>
<dbReference type="Pfam" id="PF02588">
    <property type="entry name" value="YitT_membrane"/>
    <property type="match status" value="1"/>
</dbReference>
<keyword evidence="5" id="KW-0472">Membrane</keyword>
<dbReference type="PANTHER" id="PTHR33545:SF5">
    <property type="entry name" value="UPF0750 MEMBRANE PROTEIN YITT"/>
    <property type="match status" value="1"/>
</dbReference>